<evidence type="ECO:0000313" key="2">
    <source>
        <dbReference type="EMBL" id="KIZ17360.1"/>
    </source>
</evidence>
<comment type="caution">
    <text evidence="2">The sequence shown here is derived from an EMBL/GenBank/DDBJ whole genome shotgun (WGS) entry which is preliminary data.</text>
</comment>
<keyword evidence="1" id="KW-0472">Membrane</keyword>
<accession>A0A0D7CNC6</accession>
<feature type="transmembrane region" description="Helical" evidence="1">
    <location>
        <begin position="159"/>
        <end position="184"/>
    </location>
</feature>
<dbReference type="AlphaFoldDB" id="A0A0D7CNC6"/>
<dbReference type="EMBL" id="JRKI01000023">
    <property type="protein sequence ID" value="KIZ17360.1"/>
    <property type="molecule type" value="Genomic_DNA"/>
</dbReference>
<dbReference type="Proteomes" id="UP000032458">
    <property type="component" value="Unassembled WGS sequence"/>
</dbReference>
<reference evidence="2 3" key="1">
    <citation type="submission" date="2014-09" db="EMBL/GenBank/DDBJ databases">
        <title>Draft genome sequence of Streptomyces natalensis ATCC 27448, producer of the antifungal pimaricin.</title>
        <authorList>
            <person name="Mendes M.V."/>
            <person name="Beites T."/>
            <person name="Pires S."/>
            <person name="Santos C.L."/>
            <person name="Moradas-Ferreira P."/>
        </authorList>
    </citation>
    <scope>NUCLEOTIDE SEQUENCE [LARGE SCALE GENOMIC DNA]</scope>
    <source>
        <strain evidence="2 3">ATCC 27448</strain>
    </source>
</reference>
<keyword evidence="1" id="KW-0812">Transmembrane</keyword>
<keyword evidence="3" id="KW-1185">Reference proteome</keyword>
<keyword evidence="1" id="KW-1133">Transmembrane helix</keyword>
<proteinExistence type="predicted"/>
<name>A0A0D7CNC6_9ACTN</name>
<dbReference type="PATRIC" id="fig|1240678.4.peg.3200"/>
<gene>
    <name evidence="2" type="ORF">SNA_15250</name>
</gene>
<protein>
    <submittedName>
        <fullName evidence="2">Uncharacterized protein</fullName>
    </submittedName>
</protein>
<dbReference type="RefSeq" id="WP_030066482.1">
    <property type="nucleotide sequence ID" value="NZ_JRKI01000023.1"/>
</dbReference>
<organism evidence="2 3">
    <name type="scientific">Streptomyces natalensis ATCC 27448</name>
    <dbReference type="NCBI Taxonomy" id="1240678"/>
    <lineage>
        <taxon>Bacteria</taxon>
        <taxon>Bacillati</taxon>
        <taxon>Actinomycetota</taxon>
        <taxon>Actinomycetes</taxon>
        <taxon>Kitasatosporales</taxon>
        <taxon>Streptomycetaceae</taxon>
        <taxon>Streptomyces</taxon>
    </lineage>
</organism>
<feature type="transmembrane region" description="Helical" evidence="1">
    <location>
        <begin position="222"/>
        <end position="239"/>
    </location>
</feature>
<evidence type="ECO:0000313" key="3">
    <source>
        <dbReference type="Proteomes" id="UP000032458"/>
    </source>
</evidence>
<sequence>MAEPSPYSFSKTTDWPLGAPEGGCCAGCPIREGCALAADTYVVCPITGSSPPPAPPDHTPAQATAADAYAEPPATRRFDVTEVASRGVETAISGAFGFGWLDLATGLIERFNREDADGNPIDWSRLQLKRNGLSLLVATTVPLGEHTAAQWVAHGLSNYSLGVVFMPVGMALGSVMPVFVGAFAPGPLGAVCRPLWSAVAFTTRATWRFATSRLGWIVTRPAIWAAISGVLLLSGRFLLRVLTGA</sequence>
<evidence type="ECO:0000256" key="1">
    <source>
        <dbReference type="SAM" id="Phobius"/>
    </source>
</evidence>